<reference evidence="7 8" key="1">
    <citation type="submission" date="2017-04" db="EMBL/GenBank/DDBJ databases">
        <title>Bacillus krulwichiae AM31D Genome sequencing and assembly.</title>
        <authorList>
            <person name="Krulwich T.A."/>
            <person name="Anastor L."/>
            <person name="Ehrlich R."/>
            <person name="Ehrlich G.D."/>
            <person name="Janto B."/>
        </authorList>
    </citation>
    <scope>NUCLEOTIDE SEQUENCE [LARGE SCALE GENOMIC DNA]</scope>
    <source>
        <strain evidence="7 8">AM31D</strain>
    </source>
</reference>
<keyword evidence="4 6" id="KW-1133">Transmembrane helix</keyword>
<evidence type="ECO:0000256" key="3">
    <source>
        <dbReference type="ARBA" id="ARBA00022692"/>
    </source>
</evidence>
<dbReference type="PANTHER" id="PTHR30250:SF28">
    <property type="entry name" value="POLYSACCHARIDE BIOSYNTHESIS PROTEIN"/>
    <property type="match status" value="1"/>
</dbReference>
<dbReference type="Pfam" id="PF13440">
    <property type="entry name" value="Polysacc_synt_3"/>
    <property type="match status" value="1"/>
</dbReference>
<feature type="transmembrane region" description="Helical" evidence="6">
    <location>
        <begin position="371"/>
        <end position="392"/>
    </location>
</feature>
<evidence type="ECO:0000313" key="8">
    <source>
        <dbReference type="Proteomes" id="UP000193006"/>
    </source>
</evidence>
<dbReference type="KEGG" id="bkw:BkAM31D_22730"/>
<dbReference type="STRING" id="199441.BkAM31D_22730"/>
<sequence>MRNKVKNLFKKPFVRNVLIISTGTAAAQAITMLFAPFITRIYGPEAFGMLGVFTAIVAVIAPVAALTYPIAIVLPKNDGEAKGLIKISLYVSAIIALIVALVLLFFHNSIVHLLNIEEIAPFLYLIPLVIIFSAFLQVSEQWLIRTKQFGVTAKVTFMNALILNVAKVGLGWYNPVGAVLVILTTLGTAVNAIMLILGSKNFKDKIEVSSTNILTIKELVKKYRDFPLYRSPQVFVNAISQSLPVLLLTSFFGPVSAGFYTISRTVLIMPISLIGKSVGDVFYPKITEATNNGKNISEMILKATLALAVLGVIPFGIVIAFGPWLFGLVFGSEWILAGEYARWLAFWLFFMFINKPSVIAIPILGLQKSFLVYEVISIIAKILALIFGFFIFENDVVAIALYSLIGVFAYIYLILWVLKSSKSYSKRY</sequence>
<feature type="transmembrane region" description="Helical" evidence="6">
    <location>
        <begin position="87"/>
        <end position="107"/>
    </location>
</feature>
<feature type="transmembrane region" description="Helical" evidence="6">
    <location>
        <begin position="344"/>
        <end position="364"/>
    </location>
</feature>
<feature type="transmembrane region" description="Helical" evidence="6">
    <location>
        <begin position="12"/>
        <end position="38"/>
    </location>
</feature>
<feature type="transmembrane region" description="Helical" evidence="6">
    <location>
        <begin position="50"/>
        <end position="75"/>
    </location>
</feature>
<feature type="transmembrane region" description="Helical" evidence="6">
    <location>
        <begin position="300"/>
        <end position="324"/>
    </location>
</feature>
<keyword evidence="2" id="KW-1003">Cell membrane</keyword>
<dbReference type="EMBL" id="CP020814">
    <property type="protein sequence ID" value="ARK32450.1"/>
    <property type="molecule type" value="Genomic_DNA"/>
</dbReference>
<evidence type="ECO:0000256" key="4">
    <source>
        <dbReference type="ARBA" id="ARBA00022989"/>
    </source>
</evidence>
<feature type="transmembrane region" description="Helical" evidence="6">
    <location>
        <begin position="176"/>
        <end position="197"/>
    </location>
</feature>
<keyword evidence="8" id="KW-1185">Reference proteome</keyword>
<comment type="subcellular location">
    <subcellularLocation>
        <location evidence="1">Cell membrane</location>
        <topology evidence="1">Multi-pass membrane protein</topology>
    </subcellularLocation>
</comment>
<evidence type="ECO:0000256" key="5">
    <source>
        <dbReference type="ARBA" id="ARBA00023136"/>
    </source>
</evidence>
<dbReference type="Proteomes" id="UP000193006">
    <property type="component" value="Chromosome"/>
</dbReference>
<feature type="transmembrane region" description="Helical" evidence="6">
    <location>
        <begin position="119"/>
        <end position="139"/>
    </location>
</feature>
<name>A0A1X9MID6_9BACI</name>
<keyword evidence="5 6" id="KW-0472">Membrane</keyword>
<proteinExistence type="predicted"/>
<dbReference type="PANTHER" id="PTHR30250">
    <property type="entry name" value="PST FAMILY PREDICTED COLANIC ACID TRANSPORTER"/>
    <property type="match status" value="1"/>
</dbReference>
<feature type="transmembrane region" description="Helical" evidence="6">
    <location>
        <begin position="151"/>
        <end position="170"/>
    </location>
</feature>
<organism evidence="7 8">
    <name type="scientific">Halalkalibacter krulwichiae</name>
    <dbReference type="NCBI Taxonomy" id="199441"/>
    <lineage>
        <taxon>Bacteria</taxon>
        <taxon>Bacillati</taxon>
        <taxon>Bacillota</taxon>
        <taxon>Bacilli</taxon>
        <taxon>Bacillales</taxon>
        <taxon>Bacillaceae</taxon>
        <taxon>Halalkalibacter</taxon>
    </lineage>
</organism>
<evidence type="ECO:0000256" key="2">
    <source>
        <dbReference type="ARBA" id="ARBA00022475"/>
    </source>
</evidence>
<evidence type="ECO:0000256" key="1">
    <source>
        <dbReference type="ARBA" id="ARBA00004651"/>
    </source>
</evidence>
<protein>
    <submittedName>
        <fullName evidence="7">Colanic acid exporter</fullName>
    </submittedName>
</protein>
<accession>A0A1X9MID6</accession>
<keyword evidence="3 6" id="KW-0812">Transmembrane</keyword>
<feature type="transmembrane region" description="Helical" evidence="6">
    <location>
        <begin position="398"/>
        <end position="418"/>
    </location>
</feature>
<evidence type="ECO:0000313" key="7">
    <source>
        <dbReference type="EMBL" id="ARK32450.1"/>
    </source>
</evidence>
<dbReference type="RefSeq" id="WP_066157496.1">
    <property type="nucleotide sequence ID" value="NZ_CP020814.1"/>
</dbReference>
<dbReference type="AlphaFoldDB" id="A0A1X9MID6"/>
<evidence type="ECO:0000256" key="6">
    <source>
        <dbReference type="SAM" id="Phobius"/>
    </source>
</evidence>
<dbReference type="GO" id="GO:0005886">
    <property type="term" value="C:plasma membrane"/>
    <property type="evidence" value="ECO:0007669"/>
    <property type="project" value="UniProtKB-SubCell"/>
</dbReference>
<gene>
    <name evidence="7" type="ORF">BkAM31D_22730</name>
</gene>
<dbReference type="InterPro" id="IPR050833">
    <property type="entry name" value="Poly_Biosynth_Transport"/>
</dbReference>